<comment type="pathway">
    <text evidence="4 17">Cell wall biogenesis; peptidoglycan biosynthesis.</text>
</comment>
<sequence length="363" mass="37250">MSTTTPPAAAPTPVALAELTTLRLGGPAPELRIAASVDDVVAGVREAVRSDSGLLVLGGGSNLVIADAGVPDPVLRVAVPGVHVVPDAGSADAVVATVGAGVDWDAAVAELVDAGYGELAPLSGIPGSTGATPVQNVGAYGTEVSDVLVAVQVVDRATGEVGRLTADELRLAYRSSVLRGTDRAVVTAVEFRLTTRPVTVRYAELARTLGVPVGGTAPAAAVREAVLGLRRGKGMVLDPEDKDTWSVGSFFTNPLLTTEQAAVAGDAVRVRLGAETVWPAYPAEDGRVKWSAAWLIERAGFAKGHPGPGGRVSLSTKHTLALTNRGDGTTEDLVALAREIRDGVRDAFTVTLEPEPVFVGVRL</sequence>
<evidence type="ECO:0000256" key="8">
    <source>
        <dbReference type="ARBA" id="ARBA00022630"/>
    </source>
</evidence>
<protein>
    <recommendedName>
        <fullName evidence="17">UDP-N-acetylenolpyruvoylglucosamine reductase</fullName>
        <ecNumber evidence="17">1.3.1.98</ecNumber>
    </recommendedName>
    <alternativeName>
        <fullName evidence="17">UDP-N-acetylmuramate dehydrogenase</fullName>
    </alternativeName>
</protein>
<feature type="active site" evidence="17">
    <location>
        <position position="174"/>
    </location>
</feature>
<evidence type="ECO:0000256" key="2">
    <source>
        <dbReference type="ARBA" id="ARBA00003921"/>
    </source>
</evidence>
<organism evidence="19 20">
    <name type="scientific">Nakamurella flava</name>
    <dbReference type="NCBI Taxonomy" id="2576308"/>
    <lineage>
        <taxon>Bacteria</taxon>
        <taxon>Bacillati</taxon>
        <taxon>Actinomycetota</taxon>
        <taxon>Actinomycetes</taxon>
        <taxon>Nakamurellales</taxon>
        <taxon>Nakamurellaceae</taxon>
        <taxon>Nakamurella</taxon>
    </lineage>
</organism>
<keyword evidence="20" id="KW-1185">Reference proteome</keyword>
<dbReference type="InterPro" id="IPR003170">
    <property type="entry name" value="MurB"/>
</dbReference>
<dbReference type="InterPro" id="IPR036318">
    <property type="entry name" value="FAD-bd_PCMH-like_sf"/>
</dbReference>
<dbReference type="PANTHER" id="PTHR21071">
    <property type="entry name" value="UDP-N-ACETYLENOLPYRUVOYLGLUCOSAMINE REDUCTASE"/>
    <property type="match status" value="1"/>
</dbReference>
<feature type="domain" description="FAD-binding PCMH-type" evidence="18">
    <location>
        <begin position="24"/>
        <end position="196"/>
    </location>
</feature>
<evidence type="ECO:0000256" key="16">
    <source>
        <dbReference type="ARBA" id="ARBA00048914"/>
    </source>
</evidence>
<reference evidence="19 20" key="1">
    <citation type="submission" date="2019-05" db="EMBL/GenBank/DDBJ databases">
        <title>Nakamurella sp. N5BH11, whole genome shotgun sequence.</title>
        <authorList>
            <person name="Tuo L."/>
        </authorList>
    </citation>
    <scope>NUCLEOTIDE SEQUENCE [LARGE SCALE GENOMIC DNA]</scope>
    <source>
        <strain evidence="19 20">N5BH11</strain>
    </source>
</reference>
<evidence type="ECO:0000256" key="15">
    <source>
        <dbReference type="ARBA" id="ARBA00023316"/>
    </source>
</evidence>
<keyword evidence="9 17" id="KW-0274">FAD</keyword>
<dbReference type="Gene3D" id="3.30.43.10">
    <property type="entry name" value="Uridine Diphospho-n-acetylenolpyruvylglucosamine Reductase, domain 2"/>
    <property type="match status" value="1"/>
</dbReference>
<dbReference type="SUPFAM" id="SSF56194">
    <property type="entry name" value="Uridine diphospho-N-Acetylenolpyruvylglucosamine reductase, MurB, C-terminal domain"/>
    <property type="match status" value="1"/>
</dbReference>
<dbReference type="Pfam" id="PF01565">
    <property type="entry name" value="FAD_binding_4"/>
    <property type="match status" value="1"/>
</dbReference>
<evidence type="ECO:0000256" key="11">
    <source>
        <dbReference type="ARBA" id="ARBA00022960"/>
    </source>
</evidence>
<comment type="subcellular location">
    <subcellularLocation>
        <location evidence="3 17">Cytoplasm</location>
    </subcellularLocation>
</comment>
<dbReference type="GO" id="GO:0051301">
    <property type="term" value="P:cell division"/>
    <property type="evidence" value="ECO:0007669"/>
    <property type="project" value="UniProtKB-KW"/>
</dbReference>
<dbReference type="Gene3D" id="3.30.465.10">
    <property type="match status" value="1"/>
</dbReference>
<keyword evidence="8 17" id="KW-0285">Flavoprotein</keyword>
<dbReference type="InterPro" id="IPR036635">
    <property type="entry name" value="MurB_C_sf"/>
</dbReference>
<keyword evidence="14 17" id="KW-0131">Cell cycle</keyword>
<evidence type="ECO:0000256" key="14">
    <source>
        <dbReference type="ARBA" id="ARBA00023306"/>
    </source>
</evidence>
<dbReference type="NCBIfam" id="NF010478">
    <property type="entry name" value="PRK13903.1"/>
    <property type="match status" value="1"/>
</dbReference>
<evidence type="ECO:0000256" key="10">
    <source>
        <dbReference type="ARBA" id="ARBA00022857"/>
    </source>
</evidence>
<evidence type="ECO:0000256" key="1">
    <source>
        <dbReference type="ARBA" id="ARBA00001974"/>
    </source>
</evidence>
<dbReference type="GO" id="GO:0071949">
    <property type="term" value="F:FAD binding"/>
    <property type="evidence" value="ECO:0007669"/>
    <property type="project" value="InterPro"/>
</dbReference>
<evidence type="ECO:0000256" key="12">
    <source>
        <dbReference type="ARBA" id="ARBA00022984"/>
    </source>
</evidence>
<dbReference type="SUPFAM" id="SSF56176">
    <property type="entry name" value="FAD-binding/transporter-associated domain-like"/>
    <property type="match status" value="1"/>
</dbReference>
<dbReference type="HAMAP" id="MF_00037">
    <property type="entry name" value="MurB"/>
    <property type="match status" value="1"/>
</dbReference>
<dbReference type="GO" id="GO:0008762">
    <property type="term" value="F:UDP-N-acetylmuramate dehydrogenase activity"/>
    <property type="evidence" value="ECO:0007669"/>
    <property type="project" value="UniProtKB-UniRule"/>
</dbReference>
<feature type="active site" description="Proton donor" evidence="17">
    <location>
        <position position="249"/>
    </location>
</feature>
<gene>
    <name evidence="17" type="primary">murB</name>
    <name evidence="19" type="ORF">FDO65_11430</name>
</gene>
<evidence type="ECO:0000256" key="5">
    <source>
        <dbReference type="ARBA" id="ARBA00010485"/>
    </source>
</evidence>
<evidence type="ECO:0000256" key="9">
    <source>
        <dbReference type="ARBA" id="ARBA00022827"/>
    </source>
</evidence>
<comment type="catalytic activity">
    <reaction evidence="16 17">
        <text>UDP-N-acetyl-alpha-D-muramate + NADP(+) = UDP-N-acetyl-3-O-(1-carboxyvinyl)-alpha-D-glucosamine + NADPH + H(+)</text>
        <dbReference type="Rhea" id="RHEA:12248"/>
        <dbReference type="ChEBI" id="CHEBI:15378"/>
        <dbReference type="ChEBI" id="CHEBI:57783"/>
        <dbReference type="ChEBI" id="CHEBI:58349"/>
        <dbReference type="ChEBI" id="CHEBI:68483"/>
        <dbReference type="ChEBI" id="CHEBI:70757"/>
        <dbReference type="EC" id="1.3.1.98"/>
    </reaction>
</comment>
<keyword evidence="7 17" id="KW-0132">Cell division</keyword>
<dbReference type="InterPro" id="IPR011601">
    <property type="entry name" value="MurB_C"/>
</dbReference>
<dbReference type="AlphaFoldDB" id="A0A4U6QGF4"/>
<keyword evidence="6 17" id="KW-0963">Cytoplasm</keyword>
<evidence type="ECO:0000256" key="3">
    <source>
        <dbReference type="ARBA" id="ARBA00004496"/>
    </source>
</evidence>
<dbReference type="Pfam" id="PF02873">
    <property type="entry name" value="MurB_C"/>
    <property type="match status" value="1"/>
</dbReference>
<dbReference type="InterPro" id="IPR006094">
    <property type="entry name" value="Oxid_FAD_bind_N"/>
</dbReference>
<feature type="active site" evidence="17">
    <location>
        <position position="355"/>
    </location>
</feature>
<keyword evidence="10 17" id="KW-0521">NADP</keyword>
<dbReference type="InterPro" id="IPR016166">
    <property type="entry name" value="FAD-bd_PCMH"/>
</dbReference>
<dbReference type="Proteomes" id="UP000306985">
    <property type="component" value="Unassembled WGS sequence"/>
</dbReference>
<comment type="function">
    <text evidence="2 17">Cell wall formation.</text>
</comment>
<dbReference type="EMBL" id="SZZH01000002">
    <property type="protein sequence ID" value="TKV59231.1"/>
    <property type="molecule type" value="Genomic_DNA"/>
</dbReference>
<dbReference type="InterPro" id="IPR016169">
    <property type="entry name" value="FAD-bd_PCMH_sub2"/>
</dbReference>
<dbReference type="GO" id="GO:0008360">
    <property type="term" value="P:regulation of cell shape"/>
    <property type="evidence" value="ECO:0007669"/>
    <property type="project" value="UniProtKB-KW"/>
</dbReference>
<dbReference type="UniPathway" id="UPA00219"/>
<dbReference type="GO" id="GO:0005829">
    <property type="term" value="C:cytosol"/>
    <property type="evidence" value="ECO:0007669"/>
    <property type="project" value="TreeGrafter"/>
</dbReference>
<evidence type="ECO:0000256" key="4">
    <source>
        <dbReference type="ARBA" id="ARBA00004752"/>
    </source>
</evidence>
<evidence type="ECO:0000313" key="20">
    <source>
        <dbReference type="Proteomes" id="UP000306985"/>
    </source>
</evidence>
<keyword evidence="15 17" id="KW-0961">Cell wall biogenesis/degradation</keyword>
<dbReference type="GO" id="GO:0071555">
    <property type="term" value="P:cell wall organization"/>
    <property type="evidence" value="ECO:0007669"/>
    <property type="project" value="UniProtKB-KW"/>
</dbReference>
<dbReference type="InterPro" id="IPR016167">
    <property type="entry name" value="FAD-bd_PCMH_sub1"/>
</dbReference>
<evidence type="ECO:0000256" key="6">
    <source>
        <dbReference type="ARBA" id="ARBA00022490"/>
    </source>
</evidence>
<evidence type="ECO:0000256" key="17">
    <source>
        <dbReference type="HAMAP-Rule" id="MF_00037"/>
    </source>
</evidence>
<dbReference type="OrthoDB" id="9804753at2"/>
<dbReference type="EC" id="1.3.1.98" evidence="17"/>
<evidence type="ECO:0000259" key="18">
    <source>
        <dbReference type="PROSITE" id="PS51387"/>
    </source>
</evidence>
<evidence type="ECO:0000256" key="13">
    <source>
        <dbReference type="ARBA" id="ARBA00023002"/>
    </source>
</evidence>
<evidence type="ECO:0000256" key="7">
    <source>
        <dbReference type="ARBA" id="ARBA00022618"/>
    </source>
</evidence>
<comment type="similarity">
    <text evidence="5 17">Belongs to the MurB family.</text>
</comment>
<name>A0A4U6QGF4_9ACTN</name>
<proteinExistence type="inferred from homology"/>
<dbReference type="RefSeq" id="WP_137449853.1">
    <property type="nucleotide sequence ID" value="NZ_SZZH01000002.1"/>
</dbReference>
<dbReference type="PANTHER" id="PTHR21071:SF4">
    <property type="entry name" value="UDP-N-ACETYLENOLPYRUVOYLGLUCOSAMINE REDUCTASE"/>
    <property type="match status" value="1"/>
</dbReference>
<evidence type="ECO:0000313" key="19">
    <source>
        <dbReference type="EMBL" id="TKV59231.1"/>
    </source>
</evidence>
<dbReference type="GO" id="GO:0009252">
    <property type="term" value="P:peptidoglycan biosynthetic process"/>
    <property type="evidence" value="ECO:0007669"/>
    <property type="project" value="UniProtKB-UniRule"/>
</dbReference>
<dbReference type="PROSITE" id="PS51387">
    <property type="entry name" value="FAD_PCMH"/>
    <property type="match status" value="1"/>
</dbReference>
<dbReference type="Gene3D" id="3.90.78.10">
    <property type="entry name" value="UDP-N-acetylenolpyruvoylglucosamine reductase, C-terminal domain"/>
    <property type="match status" value="1"/>
</dbReference>
<keyword evidence="12 17" id="KW-0573">Peptidoglycan synthesis</keyword>
<accession>A0A4U6QGF4</accession>
<keyword evidence="13 17" id="KW-0560">Oxidoreductase</keyword>
<comment type="cofactor">
    <cofactor evidence="1 17">
        <name>FAD</name>
        <dbReference type="ChEBI" id="CHEBI:57692"/>
    </cofactor>
</comment>
<comment type="caution">
    <text evidence="19">The sequence shown here is derived from an EMBL/GenBank/DDBJ whole genome shotgun (WGS) entry which is preliminary data.</text>
</comment>
<keyword evidence="11 17" id="KW-0133">Cell shape</keyword>